<reference evidence="2 3" key="1">
    <citation type="submission" date="2020-08" db="EMBL/GenBank/DDBJ databases">
        <title>Genome Sequencing of Nocardia wallacei strain FMUON74 and assembly.</title>
        <authorList>
            <person name="Toyokawa M."/>
            <person name="Uesaka K."/>
        </authorList>
    </citation>
    <scope>NUCLEOTIDE SEQUENCE [LARGE SCALE GENOMIC DNA]</scope>
    <source>
        <strain evidence="2 3">FMUON74</strain>
    </source>
</reference>
<evidence type="ECO:0000259" key="1">
    <source>
        <dbReference type="Pfam" id="PF02470"/>
    </source>
</evidence>
<dbReference type="PANTHER" id="PTHR33371">
    <property type="entry name" value="INTERMEMBRANE PHOSPHOLIPID TRANSPORT SYSTEM BINDING PROTEIN MLAD-RELATED"/>
    <property type="match status" value="1"/>
</dbReference>
<dbReference type="Proteomes" id="UP000516173">
    <property type="component" value="Chromosome"/>
</dbReference>
<dbReference type="RefSeq" id="WP_187684252.1">
    <property type="nucleotide sequence ID" value="NZ_AP023396.1"/>
</dbReference>
<dbReference type="PANTHER" id="PTHR33371:SF16">
    <property type="entry name" value="MCE-FAMILY PROTEIN MCE3F"/>
    <property type="match status" value="1"/>
</dbReference>
<dbReference type="EMBL" id="AP023396">
    <property type="protein sequence ID" value="BCK57341.1"/>
    <property type="molecule type" value="Genomic_DNA"/>
</dbReference>
<name>A0A7G1KR52_9NOCA</name>
<evidence type="ECO:0000313" key="3">
    <source>
        <dbReference type="Proteomes" id="UP000516173"/>
    </source>
</evidence>
<protein>
    <recommendedName>
        <fullName evidence="1">Mce/MlaD domain-containing protein</fullName>
    </recommendedName>
</protein>
<proteinExistence type="predicted"/>
<dbReference type="AlphaFoldDB" id="A0A7G1KR52"/>
<feature type="domain" description="Mce/MlaD" evidence="1">
    <location>
        <begin position="36"/>
        <end position="110"/>
    </location>
</feature>
<dbReference type="GeneID" id="80349552"/>
<dbReference type="KEGG" id="nwl:NWFMUON74_51130"/>
<accession>A0A7G1KR52</accession>
<organism evidence="2 3">
    <name type="scientific">Nocardia wallacei</name>
    <dbReference type="NCBI Taxonomy" id="480035"/>
    <lineage>
        <taxon>Bacteria</taxon>
        <taxon>Bacillati</taxon>
        <taxon>Actinomycetota</taxon>
        <taxon>Actinomycetes</taxon>
        <taxon>Mycobacteriales</taxon>
        <taxon>Nocardiaceae</taxon>
        <taxon>Nocardia</taxon>
    </lineage>
</organism>
<sequence>MKARSVLSLGAIAVVSVVGSAYLAFGVVGADPFAQYTTVTMRVPDSGGLATGSPVLLSGIEVGEIAAVDSTAAGVRVTMDIRAAYQVPADSLVTIENLSWLGEPYVEFAPRTPGGRNLRDGEAVDTALVRPPLSIPELARLVTRVLGRIDPAAANALVDTFTTALTGTEAVIPELSRSTGLLAAAIADRSPEVGELLRDLQSIAPQMADAGPAMTVARPPLIEFGQRVDDIAESIGRLFRTGDAPRMYQEDMGLVPFVHRLGTWVDEIGPQLAPLAPILRPLVDTVVGVVPRIDLGALISAALASTDPDDGAIHLRIALN</sequence>
<gene>
    <name evidence="2" type="ORF">NWFMUON74_51130</name>
</gene>
<dbReference type="InterPro" id="IPR003399">
    <property type="entry name" value="Mce/MlaD"/>
</dbReference>
<evidence type="ECO:0000313" key="2">
    <source>
        <dbReference type="EMBL" id="BCK57341.1"/>
    </source>
</evidence>
<keyword evidence="3" id="KW-1185">Reference proteome</keyword>
<dbReference type="GO" id="GO:0005576">
    <property type="term" value="C:extracellular region"/>
    <property type="evidence" value="ECO:0007669"/>
    <property type="project" value="TreeGrafter"/>
</dbReference>
<dbReference type="InterPro" id="IPR052336">
    <property type="entry name" value="MlaD_Phospholipid_Transporter"/>
</dbReference>
<dbReference type="Pfam" id="PF02470">
    <property type="entry name" value="MlaD"/>
    <property type="match status" value="1"/>
</dbReference>